<name>A0A8J6C4T9_DIALT</name>
<dbReference type="InterPro" id="IPR031127">
    <property type="entry name" value="E3_UB_ligase_RBR"/>
</dbReference>
<dbReference type="Gene3D" id="1.20.120.1750">
    <property type="match status" value="1"/>
</dbReference>
<dbReference type="OrthoDB" id="1431934at2759"/>
<dbReference type="Pfam" id="PF26200">
    <property type="entry name" value="Rcat_RNF216"/>
    <property type="match status" value="1"/>
</dbReference>
<dbReference type="SUPFAM" id="SSF57850">
    <property type="entry name" value="RING/U-box"/>
    <property type="match status" value="1"/>
</dbReference>
<dbReference type="CDD" id="cd20336">
    <property type="entry name" value="Rcat_RBR"/>
    <property type="match status" value="1"/>
</dbReference>
<dbReference type="SMART" id="SM00165">
    <property type="entry name" value="UBA"/>
    <property type="match status" value="1"/>
</dbReference>
<reference evidence="3" key="1">
    <citation type="submission" date="2021-05" db="EMBL/GenBank/DDBJ databases">
        <title>The genome of the haptophyte Pavlova lutheri (Diacronema luteri, Pavlovales) - a model for lipid biosynthesis in eukaryotic algae.</title>
        <authorList>
            <person name="Hulatt C.J."/>
            <person name="Posewitz M.C."/>
        </authorList>
    </citation>
    <scope>NUCLEOTIDE SEQUENCE</scope>
    <source>
        <strain evidence="3">NIVA-4/92</strain>
    </source>
</reference>
<feature type="region of interest" description="Disordered" evidence="1">
    <location>
        <begin position="174"/>
        <end position="209"/>
    </location>
</feature>
<evidence type="ECO:0000313" key="3">
    <source>
        <dbReference type="EMBL" id="KAG8458601.1"/>
    </source>
</evidence>
<feature type="compositionally biased region" description="Low complexity" evidence="1">
    <location>
        <begin position="124"/>
        <end position="133"/>
    </location>
</feature>
<comment type="caution">
    <text evidence="3">The sequence shown here is derived from an EMBL/GenBank/DDBJ whole genome shotgun (WGS) entry which is preliminary data.</text>
</comment>
<feature type="region of interest" description="Disordered" evidence="1">
    <location>
        <begin position="124"/>
        <end position="144"/>
    </location>
</feature>
<dbReference type="InterPro" id="IPR009060">
    <property type="entry name" value="UBA-like_sf"/>
</dbReference>
<dbReference type="EMBL" id="JAGTXO010000049">
    <property type="protein sequence ID" value="KAG8458601.1"/>
    <property type="molecule type" value="Genomic_DNA"/>
</dbReference>
<proteinExistence type="predicted"/>
<sequence>MDVSLDVARFAEELSALREMGFCDEPAALRALIAANGWLSAAVTRLLSASTPAADGAPADLYHEALFEEWADDHTKRCPSCHMRVEKNGGCDTITCRCGTCFCYLCGRESAECGERGCVSGGSAPAGAAMPPASDDPQPSGEADRLALSACAAAAPLADGLTTAALAYVAGLDASPHEDAPPPHPQAGGPIETITSTGGRIQPEAEALR</sequence>
<keyword evidence="4" id="KW-1185">Reference proteome</keyword>
<evidence type="ECO:0000256" key="1">
    <source>
        <dbReference type="SAM" id="MobiDB-lite"/>
    </source>
</evidence>
<dbReference type="PANTHER" id="PTHR11685">
    <property type="entry name" value="RBR FAMILY RING FINGER AND IBR DOMAIN-CONTAINING"/>
    <property type="match status" value="1"/>
</dbReference>
<organism evidence="3 4">
    <name type="scientific">Diacronema lutheri</name>
    <name type="common">Unicellular marine alga</name>
    <name type="synonym">Monochrysis lutheri</name>
    <dbReference type="NCBI Taxonomy" id="2081491"/>
    <lineage>
        <taxon>Eukaryota</taxon>
        <taxon>Haptista</taxon>
        <taxon>Haptophyta</taxon>
        <taxon>Pavlovophyceae</taxon>
        <taxon>Pavlovales</taxon>
        <taxon>Pavlovaceae</taxon>
        <taxon>Diacronema</taxon>
    </lineage>
</organism>
<evidence type="ECO:0000313" key="4">
    <source>
        <dbReference type="Proteomes" id="UP000751190"/>
    </source>
</evidence>
<dbReference type="GO" id="GO:0016567">
    <property type="term" value="P:protein ubiquitination"/>
    <property type="evidence" value="ECO:0007669"/>
    <property type="project" value="InterPro"/>
</dbReference>
<evidence type="ECO:0000259" key="2">
    <source>
        <dbReference type="PROSITE" id="PS50030"/>
    </source>
</evidence>
<dbReference type="InterPro" id="IPR015940">
    <property type="entry name" value="UBA"/>
</dbReference>
<dbReference type="GO" id="GO:0004842">
    <property type="term" value="F:ubiquitin-protein transferase activity"/>
    <property type="evidence" value="ECO:0007669"/>
    <property type="project" value="InterPro"/>
</dbReference>
<protein>
    <recommendedName>
        <fullName evidence="2">UBA domain-containing protein</fullName>
    </recommendedName>
</protein>
<dbReference type="Proteomes" id="UP000751190">
    <property type="component" value="Unassembled WGS sequence"/>
</dbReference>
<dbReference type="PROSITE" id="PS50030">
    <property type="entry name" value="UBA"/>
    <property type="match status" value="1"/>
</dbReference>
<gene>
    <name evidence="3" type="ORF">KFE25_008398</name>
</gene>
<accession>A0A8J6C4T9</accession>
<dbReference type="Gene3D" id="1.10.8.10">
    <property type="entry name" value="DNA helicase RuvA subunit, C-terminal domain"/>
    <property type="match status" value="1"/>
</dbReference>
<dbReference type="AlphaFoldDB" id="A0A8J6C4T9"/>
<feature type="domain" description="UBA" evidence="2">
    <location>
        <begin position="9"/>
        <end position="49"/>
    </location>
</feature>
<dbReference type="SUPFAM" id="SSF46934">
    <property type="entry name" value="UBA-like"/>
    <property type="match status" value="1"/>
</dbReference>